<dbReference type="Gene3D" id="3.40.850.10">
    <property type="entry name" value="Kinesin motor domain"/>
    <property type="match status" value="1"/>
</dbReference>
<dbReference type="GO" id="GO:0005871">
    <property type="term" value="C:kinesin complex"/>
    <property type="evidence" value="ECO:0007669"/>
    <property type="project" value="TreeGrafter"/>
</dbReference>
<keyword evidence="1" id="KW-0067">ATP-binding</keyword>
<dbReference type="GO" id="GO:0016887">
    <property type="term" value="F:ATP hydrolysis activity"/>
    <property type="evidence" value="ECO:0007669"/>
    <property type="project" value="TreeGrafter"/>
</dbReference>
<keyword evidence="1" id="KW-0505">Motor protein</keyword>
<dbReference type="GO" id="GO:0003777">
    <property type="term" value="F:microtubule motor activity"/>
    <property type="evidence" value="ECO:0007669"/>
    <property type="project" value="InterPro"/>
</dbReference>
<evidence type="ECO:0000313" key="4">
    <source>
        <dbReference type="EMBL" id="OLQ06245.1"/>
    </source>
</evidence>
<evidence type="ECO:0000256" key="1">
    <source>
        <dbReference type="PROSITE-ProRule" id="PRU00283"/>
    </source>
</evidence>
<dbReference type="Proteomes" id="UP000186817">
    <property type="component" value="Unassembled WGS sequence"/>
</dbReference>
<evidence type="ECO:0000313" key="5">
    <source>
        <dbReference type="Proteomes" id="UP000186817"/>
    </source>
</evidence>
<accession>A0A1Q9EFN7</accession>
<protein>
    <submittedName>
        <fullName evidence="4">Kinesin-like protein klpA</fullName>
    </submittedName>
</protein>
<dbReference type="SUPFAM" id="SSF52540">
    <property type="entry name" value="P-loop containing nucleoside triphosphate hydrolases"/>
    <property type="match status" value="1"/>
</dbReference>
<proteinExistence type="inferred from homology"/>
<dbReference type="PANTHER" id="PTHR24115">
    <property type="entry name" value="KINESIN-RELATED"/>
    <property type="match status" value="1"/>
</dbReference>
<evidence type="ECO:0000256" key="2">
    <source>
        <dbReference type="SAM" id="MobiDB-lite"/>
    </source>
</evidence>
<dbReference type="EMBL" id="LSRX01000165">
    <property type="protein sequence ID" value="OLQ06245.1"/>
    <property type="molecule type" value="Genomic_DNA"/>
</dbReference>
<dbReference type="OMA" id="HRHGMAS"/>
<dbReference type="Pfam" id="PF00225">
    <property type="entry name" value="Kinesin"/>
    <property type="match status" value="1"/>
</dbReference>
<name>A0A1Q9EFN7_SYMMI</name>
<keyword evidence="5" id="KW-1185">Reference proteome</keyword>
<evidence type="ECO:0000259" key="3">
    <source>
        <dbReference type="PROSITE" id="PS50067"/>
    </source>
</evidence>
<feature type="compositionally biased region" description="Polar residues" evidence="2">
    <location>
        <begin position="441"/>
        <end position="450"/>
    </location>
</feature>
<dbReference type="GO" id="GO:0008017">
    <property type="term" value="F:microtubule binding"/>
    <property type="evidence" value="ECO:0007669"/>
    <property type="project" value="InterPro"/>
</dbReference>
<dbReference type="PANTHER" id="PTHR24115:SF996">
    <property type="entry name" value="PUTATIVE-RELATED"/>
    <property type="match status" value="1"/>
</dbReference>
<dbReference type="SMART" id="SM00129">
    <property type="entry name" value="KISc"/>
    <property type="match status" value="1"/>
</dbReference>
<dbReference type="GO" id="GO:0005874">
    <property type="term" value="C:microtubule"/>
    <property type="evidence" value="ECO:0007669"/>
    <property type="project" value="TreeGrafter"/>
</dbReference>
<keyword evidence="1" id="KW-0547">Nucleotide-binding</keyword>
<dbReference type="PRINTS" id="PR00380">
    <property type="entry name" value="KINESINHEAVY"/>
</dbReference>
<organism evidence="4 5">
    <name type="scientific">Symbiodinium microadriaticum</name>
    <name type="common">Dinoflagellate</name>
    <name type="synonym">Zooxanthella microadriatica</name>
    <dbReference type="NCBI Taxonomy" id="2951"/>
    <lineage>
        <taxon>Eukaryota</taxon>
        <taxon>Sar</taxon>
        <taxon>Alveolata</taxon>
        <taxon>Dinophyceae</taxon>
        <taxon>Suessiales</taxon>
        <taxon>Symbiodiniaceae</taxon>
        <taxon>Symbiodinium</taxon>
    </lineage>
</organism>
<dbReference type="PROSITE" id="PS50067">
    <property type="entry name" value="KINESIN_MOTOR_2"/>
    <property type="match status" value="1"/>
</dbReference>
<dbReference type="InterPro" id="IPR001752">
    <property type="entry name" value="Kinesin_motor_dom"/>
</dbReference>
<dbReference type="InterPro" id="IPR027640">
    <property type="entry name" value="Kinesin-like_fam"/>
</dbReference>
<feature type="region of interest" description="Disordered" evidence="2">
    <location>
        <begin position="45"/>
        <end position="72"/>
    </location>
</feature>
<comment type="caution">
    <text evidence="4">The sequence shown here is derived from an EMBL/GenBank/DDBJ whole genome shotgun (WGS) entry which is preliminary data.</text>
</comment>
<dbReference type="InterPro" id="IPR027417">
    <property type="entry name" value="P-loop_NTPase"/>
</dbReference>
<feature type="domain" description="Kinesin motor" evidence="3">
    <location>
        <begin position="79"/>
        <end position="398"/>
    </location>
</feature>
<gene>
    <name evidence="4" type="primary">klpA</name>
    <name evidence="4" type="ORF">AK812_SmicGene10538</name>
</gene>
<dbReference type="OrthoDB" id="123929at2759"/>
<feature type="binding site" evidence="1">
    <location>
        <begin position="159"/>
        <end position="166"/>
    </location>
    <ligand>
        <name>ATP</name>
        <dbReference type="ChEBI" id="CHEBI:30616"/>
    </ligand>
</feature>
<reference evidence="4 5" key="1">
    <citation type="submission" date="2016-02" db="EMBL/GenBank/DDBJ databases">
        <title>Genome analysis of coral dinoflagellate symbionts highlights evolutionary adaptations to a symbiotic lifestyle.</title>
        <authorList>
            <person name="Aranda M."/>
            <person name="Li Y."/>
            <person name="Liew Y.J."/>
            <person name="Baumgarten S."/>
            <person name="Simakov O."/>
            <person name="Wilson M."/>
            <person name="Piel J."/>
            <person name="Ashoor H."/>
            <person name="Bougouffa S."/>
            <person name="Bajic V.B."/>
            <person name="Ryu T."/>
            <person name="Ravasi T."/>
            <person name="Bayer T."/>
            <person name="Micklem G."/>
            <person name="Kim H."/>
            <person name="Bhak J."/>
            <person name="Lajeunesse T.C."/>
            <person name="Voolstra C.R."/>
        </authorList>
    </citation>
    <scope>NUCLEOTIDE SEQUENCE [LARGE SCALE GENOMIC DNA]</scope>
    <source>
        <strain evidence="4 5">CCMP2467</strain>
    </source>
</reference>
<dbReference type="InterPro" id="IPR036961">
    <property type="entry name" value="Kinesin_motor_dom_sf"/>
</dbReference>
<sequence>MAHRRIDHGFLQQRQDLDVPRNLLQERDVSTPLPAFLTACAERMAGRTPKDHSPEERRTPRSARGERGEANRRPPFLPFVSVAVRIRPNLSQEPVALWAKSSPSSQRVCCHRGFLLEEYEFSRVFGPEDDNRTVFDQIQGPTLTASVFQGVNETLFAYGQTGSGKTHTIFGSRSEPGLLELFVRRFFDAAPAKAALFAGCYEVLGDSLTDLVDSRRFLAEGSLHHEDIVHDELFAKTQRCSYQIVRVRTAEMCLSLLNNARWNRTSGVSSFNEDSSRSHAIVHLFVQNPGSDGCASIGTLTLVDLAGTEKEHENPSEKGRKCARLLNTSLSSLNRLLRKLQTGSLGESERRQSVLNKCLWEYLRPGCGIALVFCASPLLQHRAATLSTLAMATDSKLIQSQRKSQYVNMPSPRQSARAQASSLSPAAAVAPAGWQLPCSQLSNRADSADSSGRDAQASSRYGTNGRAGILAPGKKQQSGRPV</sequence>
<dbReference type="GO" id="GO:0005524">
    <property type="term" value="F:ATP binding"/>
    <property type="evidence" value="ECO:0007669"/>
    <property type="project" value="UniProtKB-UniRule"/>
</dbReference>
<feature type="compositionally biased region" description="Low complexity" evidence="2">
    <location>
        <begin position="410"/>
        <end position="422"/>
    </location>
</feature>
<feature type="region of interest" description="Disordered" evidence="2">
    <location>
        <begin position="441"/>
        <end position="482"/>
    </location>
</feature>
<dbReference type="AlphaFoldDB" id="A0A1Q9EFN7"/>
<feature type="region of interest" description="Disordered" evidence="2">
    <location>
        <begin position="402"/>
        <end position="422"/>
    </location>
</feature>
<comment type="similarity">
    <text evidence="1">Belongs to the TRAFAC class myosin-kinesin ATPase superfamily. Kinesin family.</text>
</comment>
<dbReference type="GO" id="GO:0007018">
    <property type="term" value="P:microtubule-based movement"/>
    <property type="evidence" value="ECO:0007669"/>
    <property type="project" value="InterPro"/>
</dbReference>